<reference evidence="3" key="1">
    <citation type="submission" date="2023-06" db="EMBL/GenBank/DDBJ databases">
        <title>Genome-scale phylogeny and comparative genomics of the fungal order Sordariales.</title>
        <authorList>
            <consortium name="Lawrence Berkeley National Laboratory"/>
            <person name="Hensen N."/>
            <person name="Bonometti L."/>
            <person name="Westerberg I."/>
            <person name="Brannstrom I.O."/>
            <person name="Guillou S."/>
            <person name="Cros-Aarteil S."/>
            <person name="Calhoun S."/>
            <person name="Haridas S."/>
            <person name="Kuo A."/>
            <person name="Mondo S."/>
            <person name="Pangilinan J."/>
            <person name="Riley R."/>
            <person name="LaButti K."/>
            <person name="Andreopoulos B."/>
            <person name="Lipzen A."/>
            <person name="Chen C."/>
            <person name="Yanf M."/>
            <person name="Daum C."/>
            <person name="Ng V."/>
            <person name="Clum A."/>
            <person name="Steindorff A."/>
            <person name="Ohm R."/>
            <person name="Martin F."/>
            <person name="Silar P."/>
            <person name="Natvig D."/>
            <person name="Lalanne C."/>
            <person name="Gautier V."/>
            <person name="Ament-velasquez S.L."/>
            <person name="Kruys A."/>
            <person name="Hutchinson M.I."/>
            <person name="Powell A.J."/>
            <person name="Barry K."/>
            <person name="Miller A.N."/>
            <person name="Grigoriev I.V."/>
            <person name="Debuchy R."/>
            <person name="Gladieux P."/>
            <person name="Thoren M.H."/>
            <person name="Johannesson H."/>
        </authorList>
    </citation>
    <scope>NUCLEOTIDE SEQUENCE</scope>
    <source>
        <strain evidence="3">SMH3187-1</strain>
    </source>
</reference>
<sequence length="148" mass="16105">MLPSAHIIDFFAVLGLPLWLMDHGAMASGNLRDKSFSPLQIVGSATETHSLAFGIGRYFQVHLASAVAVVQGGPSVPSLEGHARARRPERKLAVDQRVRGASRSRPPKRAKLPVGTEETSGPKQRWHQIQIPMAHHTNADSPKDVSLH</sequence>
<protein>
    <submittedName>
        <fullName evidence="3">Uncharacterized protein</fullName>
    </submittedName>
</protein>
<proteinExistence type="predicted"/>
<keyword evidence="2" id="KW-0732">Signal</keyword>
<evidence type="ECO:0000313" key="4">
    <source>
        <dbReference type="Proteomes" id="UP001172155"/>
    </source>
</evidence>
<feature type="compositionally biased region" description="Basic and acidic residues" evidence="1">
    <location>
        <begin position="137"/>
        <end position="148"/>
    </location>
</feature>
<organism evidence="3 4">
    <name type="scientific">Schizothecium vesticola</name>
    <dbReference type="NCBI Taxonomy" id="314040"/>
    <lineage>
        <taxon>Eukaryota</taxon>
        <taxon>Fungi</taxon>
        <taxon>Dikarya</taxon>
        <taxon>Ascomycota</taxon>
        <taxon>Pezizomycotina</taxon>
        <taxon>Sordariomycetes</taxon>
        <taxon>Sordariomycetidae</taxon>
        <taxon>Sordariales</taxon>
        <taxon>Schizotheciaceae</taxon>
        <taxon>Schizothecium</taxon>
    </lineage>
</organism>
<evidence type="ECO:0000256" key="2">
    <source>
        <dbReference type="SAM" id="SignalP"/>
    </source>
</evidence>
<dbReference type="AlphaFoldDB" id="A0AA40BQ83"/>
<name>A0AA40BQ83_9PEZI</name>
<evidence type="ECO:0000313" key="3">
    <source>
        <dbReference type="EMBL" id="KAK0738398.1"/>
    </source>
</evidence>
<dbReference type="Proteomes" id="UP001172155">
    <property type="component" value="Unassembled WGS sequence"/>
</dbReference>
<dbReference type="EMBL" id="JAUKUD010000007">
    <property type="protein sequence ID" value="KAK0738398.1"/>
    <property type="molecule type" value="Genomic_DNA"/>
</dbReference>
<feature type="chain" id="PRO_5041360991" evidence="2">
    <location>
        <begin position="28"/>
        <end position="148"/>
    </location>
</feature>
<feature type="compositionally biased region" description="Basic residues" evidence="1">
    <location>
        <begin position="100"/>
        <end position="111"/>
    </location>
</feature>
<feature type="region of interest" description="Disordered" evidence="1">
    <location>
        <begin position="75"/>
        <end position="148"/>
    </location>
</feature>
<comment type="caution">
    <text evidence="3">The sequence shown here is derived from an EMBL/GenBank/DDBJ whole genome shotgun (WGS) entry which is preliminary data.</text>
</comment>
<accession>A0AA40BQ83</accession>
<feature type="signal peptide" evidence="2">
    <location>
        <begin position="1"/>
        <end position="27"/>
    </location>
</feature>
<gene>
    <name evidence="3" type="ORF">B0T18DRAFT_492386</name>
</gene>
<evidence type="ECO:0000256" key="1">
    <source>
        <dbReference type="SAM" id="MobiDB-lite"/>
    </source>
</evidence>
<keyword evidence="4" id="KW-1185">Reference proteome</keyword>